<dbReference type="Gene3D" id="3.30.565.60">
    <property type="match status" value="1"/>
</dbReference>
<gene>
    <name evidence="2" type="ORF">MmiAt1_10830</name>
</gene>
<name>A0ABU3VQ08_9EURY</name>
<feature type="compositionally biased region" description="Polar residues" evidence="1">
    <location>
        <begin position="69"/>
        <end position="96"/>
    </location>
</feature>
<evidence type="ECO:0008006" key="4">
    <source>
        <dbReference type="Google" id="ProtNLM"/>
    </source>
</evidence>
<evidence type="ECO:0000256" key="1">
    <source>
        <dbReference type="SAM" id="MobiDB-lite"/>
    </source>
</evidence>
<comment type="caution">
    <text evidence="2">The sequence shown here is derived from an EMBL/GenBank/DDBJ whole genome shotgun (WGS) entry which is preliminary data.</text>
</comment>
<sequence>MVKGITLDDVKLGISVTRNRNLANIFYRLTFIESYGTGIPKIMHNYNGYENKPQIEATNNAFKITLPNTADENDTATGVSAKPQNKNAAQDKTAVQNKPAETESRTGDEQIVMILFDENEFITRQDIETALGASQAKALRVLKRLAEKGKIQTIGGGRSTKYTKKAKD</sequence>
<proteinExistence type="predicted"/>
<dbReference type="Proteomes" id="UP001272052">
    <property type="component" value="Unassembled WGS sequence"/>
</dbReference>
<evidence type="ECO:0000313" key="3">
    <source>
        <dbReference type="Proteomes" id="UP001272052"/>
    </source>
</evidence>
<evidence type="ECO:0000313" key="2">
    <source>
        <dbReference type="EMBL" id="MDV0445500.1"/>
    </source>
</evidence>
<dbReference type="PANTHER" id="PTHR30595:SF6">
    <property type="entry name" value="SCHLAFEN ALBA-2 DOMAIN-CONTAINING PROTEIN"/>
    <property type="match status" value="1"/>
</dbReference>
<dbReference type="InterPro" id="IPR036390">
    <property type="entry name" value="WH_DNA-bd_sf"/>
</dbReference>
<dbReference type="Pfam" id="PF13749">
    <property type="entry name" value="HATPase_c_4"/>
    <property type="match status" value="1"/>
</dbReference>
<feature type="region of interest" description="Disordered" evidence="1">
    <location>
        <begin position="69"/>
        <end position="106"/>
    </location>
</feature>
<dbReference type="EMBL" id="JAWDKC010000018">
    <property type="protein sequence ID" value="MDV0445500.1"/>
    <property type="molecule type" value="Genomic_DNA"/>
</dbReference>
<dbReference type="InterPro" id="IPR038475">
    <property type="entry name" value="RecG_C_sf"/>
</dbReference>
<dbReference type="InterPro" id="IPR036388">
    <property type="entry name" value="WH-like_DNA-bd_sf"/>
</dbReference>
<reference evidence="2 3" key="1">
    <citation type="submission" date="2023-06" db="EMBL/GenBank/DDBJ databases">
        <title>Genome sequence of Methanimicrococcus sp. At1.</title>
        <authorList>
            <person name="Protasov E."/>
            <person name="Platt K."/>
            <person name="Poehlein A."/>
            <person name="Daniel R."/>
            <person name="Brune A."/>
        </authorList>
    </citation>
    <scope>NUCLEOTIDE SEQUENCE [LARGE SCALE GENOMIC DNA]</scope>
    <source>
        <strain evidence="2 3">At1</strain>
    </source>
</reference>
<accession>A0ABU3VQ08</accession>
<protein>
    <recommendedName>
        <fullName evidence="4">ATP-dependent DNA helicase RecG C-terminal domain-containing protein</fullName>
    </recommendedName>
</protein>
<dbReference type="SUPFAM" id="SSF46785">
    <property type="entry name" value="Winged helix' DNA-binding domain"/>
    <property type="match status" value="1"/>
</dbReference>
<dbReference type="PANTHER" id="PTHR30595">
    <property type="entry name" value="GLPR-RELATED TRANSCRIPTIONAL REPRESSOR"/>
    <property type="match status" value="1"/>
</dbReference>
<dbReference type="Gene3D" id="1.10.10.10">
    <property type="entry name" value="Winged helix-like DNA-binding domain superfamily/Winged helix DNA-binding domain"/>
    <property type="match status" value="1"/>
</dbReference>
<keyword evidence="3" id="KW-1185">Reference proteome</keyword>
<organism evidence="2 3">
    <name type="scientific">Methanimicrococcus hacksteinii</name>
    <dbReference type="NCBI Taxonomy" id="3028293"/>
    <lineage>
        <taxon>Archaea</taxon>
        <taxon>Methanobacteriati</taxon>
        <taxon>Methanobacteriota</taxon>
        <taxon>Stenosarchaea group</taxon>
        <taxon>Methanomicrobia</taxon>
        <taxon>Methanosarcinales</taxon>
        <taxon>Methanosarcinaceae</taxon>
        <taxon>Methanimicrococcus</taxon>
    </lineage>
</organism>